<dbReference type="Proteomes" id="UP000004728">
    <property type="component" value="Unassembled WGS sequence"/>
</dbReference>
<dbReference type="Gene3D" id="2.40.10.350">
    <property type="entry name" value="Rod shape-determining protein MreC, domain 2"/>
    <property type="match status" value="1"/>
</dbReference>
<feature type="domain" description="Rod shape-determining protein MreC beta-barrel core" evidence="6">
    <location>
        <begin position="136"/>
        <end position="275"/>
    </location>
</feature>
<dbReference type="InterPro" id="IPR042175">
    <property type="entry name" value="Cell/Rod_MreC_2"/>
</dbReference>
<evidence type="ECO:0000259" key="6">
    <source>
        <dbReference type="Pfam" id="PF04085"/>
    </source>
</evidence>
<evidence type="ECO:0000256" key="2">
    <source>
        <dbReference type="ARBA" id="ARBA00013855"/>
    </source>
</evidence>
<dbReference type="InterPro" id="IPR042177">
    <property type="entry name" value="Cell/Rod_1"/>
</dbReference>
<dbReference type="PANTHER" id="PTHR34138:SF1">
    <property type="entry name" value="CELL SHAPE-DETERMINING PROTEIN MREC"/>
    <property type="match status" value="1"/>
</dbReference>
<dbReference type="HOGENOM" id="CLU_042663_0_0_5"/>
<evidence type="ECO:0000313" key="8">
    <source>
        <dbReference type="Proteomes" id="UP000004728"/>
    </source>
</evidence>
<evidence type="ECO:0000256" key="3">
    <source>
        <dbReference type="ARBA" id="ARBA00022960"/>
    </source>
</evidence>
<evidence type="ECO:0000256" key="4">
    <source>
        <dbReference type="ARBA" id="ARBA00032089"/>
    </source>
</evidence>
<gene>
    <name evidence="7" type="ORF">Y88_0892</name>
</gene>
<dbReference type="STRING" id="983920.Y88_0892"/>
<protein>
    <recommendedName>
        <fullName evidence="2">Cell shape-determining protein MreC</fullName>
    </recommendedName>
    <alternativeName>
        <fullName evidence="4">Cell shape protein MreC</fullName>
    </alternativeName>
</protein>
<dbReference type="RefSeq" id="WP_008066111.1">
    <property type="nucleotide sequence ID" value="NZ_AQWK01000001.1"/>
</dbReference>
<feature type="transmembrane region" description="Helical" evidence="5">
    <location>
        <begin position="20"/>
        <end position="42"/>
    </location>
</feature>
<keyword evidence="5" id="KW-0812">Transmembrane</keyword>
<keyword evidence="3" id="KW-0133">Cell shape</keyword>
<dbReference type="Pfam" id="PF04085">
    <property type="entry name" value="MreC"/>
    <property type="match status" value="1"/>
</dbReference>
<dbReference type="InParanoid" id="F1Z908"/>
<accession>F1Z908</accession>
<dbReference type="FunCoup" id="F1Z908">
    <property type="interactions" value="356"/>
</dbReference>
<dbReference type="OrthoDB" id="8478127at2"/>
<keyword evidence="8" id="KW-1185">Reference proteome</keyword>
<dbReference type="EMBL" id="AEWJ01000038">
    <property type="protein sequence ID" value="EGD58831.1"/>
    <property type="molecule type" value="Genomic_DNA"/>
</dbReference>
<evidence type="ECO:0000256" key="5">
    <source>
        <dbReference type="SAM" id="Phobius"/>
    </source>
</evidence>
<comment type="caution">
    <text evidence="7">The sequence shown here is derived from an EMBL/GenBank/DDBJ whole genome shotgun (WGS) entry which is preliminary data.</text>
</comment>
<evidence type="ECO:0000313" key="7">
    <source>
        <dbReference type="EMBL" id="EGD58831.1"/>
    </source>
</evidence>
<name>F1Z908_9SPHN</name>
<dbReference type="eggNOG" id="COG1792">
    <property type="taxonomic scope" value="Bacteria"/>
</dbReference>
<reference evidence="7 8" key="1">
    <citation type="journal article" date="2012" name="J. Bacteriol.">
        <title>Draft Genome Sequence of Novosphingobium nitrogenifigens Y88T.</title>
        <authorList>
            <person name="Strabala T.J."/>
            <person name="Macdonald L."/>
            <person name="Liu V."/>
            <person name="Smit A.M."/>
        </authorList>
    </citation>
    <scope>NUCLEOTIDE SEQUENCE [LARGE SCALE GENOMIC DNA]</scope>
    <source>
        <strain evidence="7 8">DSM 19370</strain>
    </source>
</reference>
<keyword evidence="5" id="KW-0472">Membrane</keyword>
<dbReference type="Gene3D" id="2.40.10.340">
    <property type="entry name" value="Rod shape-determining protein MreC, domain 1"/>
    <property type="match status" value="1"/>
</dbReference>
<sequence length="301" mass="30826">MARSRDLRPGYSRRAQYGIFTGYVVAIVGVVAGLVVLGVSLIHPEAFSFLRSAGSEIAAPVGEASATARNSGRGLLATIGAYFDAGHQNLEFTREIAAARADAVTMRAVQEENRRLKALLGIVDPAAPPVVAARLIGSTAASARRYAVLDAGSGHGVHEGQPVRAAGGLVGRVVETSPDTARVLLISDADNVVPVRRASDGLPGFVQGSANGKIAIRLLTMGTNPLHTGDIFVTSGSGGIYPPGIPVAIVSVPQRDGAEGRLAADPAATDYVVVLPVYKAPAVAAMADSLKAAGPPPKDDN</sequence>
<comment type="similarity">
    <text evidence="1">Belongs to the MreC family.</text>
</comment>
<evidence type="ECO:0000256" key="1">
    <source>
        <dbReference type="ARBA" id="ARBA00009369"/>
    </source>
</evidence>
<organism evidence="7 8">
    <name type="scientific">Novosphingobium nitrogenifigens DSM 19370</name>
    <dbReference type="NCBI Taxonomy" id="983920"/>
    <lineage>
        <taxon>Bacteria</taxon>
        <taxon>Pseudomonadati</taxon>
        <taxon>Pseudomonadota</taxon>
        <taxon>Alphaproteobacteria</taxon>
        <taxon>Sphingomonadales</taxon>
        <taxon>Sphingomonadaceae</taxon>
        <taxon>Novosphingobium</taxon>
    </lineage>
</organism>
<dbReference type="GO" id="GO:0005886">
    <property type="term" value="C:plasma membrane"/>
    <property type="evidence" value="ECO:0007669"/>
    <property type="project" value="TreeGrafter"/>
</dbReference>
<dbReference type="GO" id="GO:0008360">
    <property type="term" value="P:regulation of cell shape"/>
    <property type="evidence" value="ECO:0007669"/>
    <property type="project" value="UniProtKB-KW"/>
</dbReference>
<dbReference type="InterPro" id="IPR055342">
    <property type="entry name" value="MreC_beta-barrel_core"/>
</dbReference>
<dbReference type="PANTHER" id="PTHR34138">
    <property type="entry name" value="CELL SHAPE-DETERMINING PROTEIN MREC"/>
    <property type="match status" value="1"/>
</dbReference>
<proteinExistence type="inferred from homology"/>
<dbReference type="InterPro" id="IPR007221">
    <property type="entry name" value="MreC"/>
</dbReference>
<keyword evidence="5" id="KW-1133">Transmembrane helix</keyword>
<dbReference type="AlphaFoldDB" id="F1Z908"/>